<dbReference type="Proteomes" id="UP000198929">
    <property type="component" value="Unassembled WGS sequence"/>
</dbReference>
<dbReference type="EMBL" id="FOGQ01000027">
    <property type="protein sequence ID" value="SES35036.1"/>
    <property type="molecule type" value="Genomic_DNA"/>
</dbReference>
<feature type="region of interest" description="Disordered" evidence="1">
    <location>
        <begin position="1"/>
        <end position="24"/>
    </location>
</feature>
<reference evidence="3" key="1">
    <citation type="submission" date="2016-10" db="EMBL/GenBank/DDBJ databases">
        <authorList>
            <person name="Varghese N."/>
            <person name="Submissions S."/>
        </authorList>
    </citation>
    <scope>NUCLEOTIDE SEQUENCE [LARGE SCALE GENOMIC DNA]</scope>
    <source>
        <strain evidence="3">DSM 20524</strain>
    </source>
</reference>
<sequence length="122" mass="13375">MTTHHSHGDDKTPEQHLERPNPTTVPVRIDIDIDSSQARALAHIIAHNTGYLWAIDPDGCRRKINTSSVPLFLQSIGRISISNGGTVSFVARVDPYDLSPDAHRYSERATLTPLAKRKPGAG</sequence>
<dbReference type="AlphaFoldDB" id="A0A1H9WM71"/>
<evidence type="ECO:0000313" key="2">
    <source>
        <dbReference type="EMBL" id="SES35036.1"/>
    </source>
</evidence>
<name>A0A1H9WM71_9CORY</name>
<accession>A0A1H9WM71</accession>
<proteinExistence type="predicted"/>
<keyword evidence="3" id="KW-1185">Reference proteome</keyword>
<organism evidence="2 3">
    <name type="scientific">Corynebacterium cystitidis DSM 20524</name>
    <dbReference type="NCBI Taxonomy" id="1121357"/>
    <lineage>
        <taxon>Bacteria</taxon>
        <taxon>Bacillati</taxon>
        <taxon>Actinomycetota</taxon>
        <taxon>Actinomycetes</taxon>
        <taxon>Mycobacteriales</taxon>
        <taxon>Corynebacteriaceae</taxon>
        <taxon>Corynebacterium</taxon>
    </lineage>
</organism>
<gene>
    <name evidence="2" type="ORF">SAMN05661109_02812</name>
</gene>
<evidence type="ECO:0000256" key="1">
    <source>
        <dbReference type="SAM" id="MobiDB-lite"/>
    </source>
</evidence>
<evidence type="ECO:0000313" key="3">
    <source>
        <dbReference type="Proteomes" id="UP000198929"/>
    </source>
</evidence>
<protein>
    <submittedName>
        <fullName evidence="2">Uncharacterized protein</fullName>
    </submittedName>
</protein>
<feature type="compositionally biased region" description="Basic and acidic residues" evidence="1">
    <location>
        <begin position="1"/>
        <end position="19"/>
    </location>
</feature>